<evidence type="ECO:0000259" key="2">
    <source>
        <dbReference type="PROSITE" id="PS51819"/>
    </source>
</evidence>
<evidence type="ECO:0000313" key="3">
    <source>
        <dbReference type="EMBL" id="CUR55526.1"/>
    </source>
</evidence>
<keyword evidence="1" id="KW-0479">Metal-binding</keyword>
<keyword evidence="3" id="KW-0413">Isomerase</keyword>
<dbReference type="Gene3D" id="3.10.180.10">
    <property type="entry name" value="2,3-Dihydroxybiphenyl 1,2-Dioxygenase, domain 1"/>
    <property type="match status" value="1"/>
</dbReference>
<feature type="domain" description="VOC" evidence="2">
    <location>
        <begin position="5"/>
        <end position="135"/>
    </location>
</feature>
<protein>
    <submittedName>
        <fullName evidence="3">Putative methylmalonyl-CoA epimerase</fullName>
        <ecNumber evidence="3">5.1.99.1</ecNumber>
    </submittedName>
</protein>
<dbReference type="PANTHER" id="PTHR43048:SF3">
    <property type="entry name" value="METHYLMALONYL-COA EPIMERASE, MITOCHONDRIAL"/>
    <property type="match status" value="1"/>
</dbReference>
<dbReference type="PROSITE" id="PS51819">
    <property type="entry name" value="VOC"/>
    <property type="match status" value="1"/>
</dbReference>
<dbReference type="SUPFAM" id="SSF54593">
    <property type="entry name" value="Glyoxalase/Bleomycin resistance protein/Dihydroxybiphenyl dioxygenase"/>
    <property type="match status" value="1"/>
</dbReference>
<dbReference type="EMBL" id="CZKA01000020">
    <property type="protein sequence ID" value="CUR55526.1"/>
    <property type="molecule type" value="Genomic_DNA"/>
</dbReference>
<dbReference type="EC" id="5.1.99.1" evidence="3"/>
<dbReference type="Pfam" id="PF13669">
    <property type="entry name" value="Glyoxalase_4"/>
    <property type="match status" value="1"/>
</dbReference>
<dbReference type="GO" id="GO:0046491">
    <property type="term" value="P:L-methylmalonyl-CoA metabolic process"/>
    <property type="evidence" value="ECO:0007669"/>
    <property type="project" value="TreeGrafter"/>
</dbReference>
<name>A0A2P2C0L3_9ZZZZ</name>
<dbReference type="AlphaFoldDB" id="A0A2P2C0L3"/>
<dbReference type="GO" id="GO:0004493">
    <property type="term" value="F:methylmalonyl-CoA epimerase activity"/>
    <property type="evidence" value="ECO:0007669"/>
    <property type="project" value="UniProtKB-EC"/>
</dbReference>
<dbReference type="GO" id="GO:0046872">
    <property type="term" value="F:metal ion binding"/>
    <property type="evidence" value="ECO:0007669"/>
    <property type="project" value="UniProtKB-KW"/>
</dbReference>
<dbReference type="InterPro" id="IPR051785">
    <property type="entry name" value="MMCE/EMCE_epimerase"/>
</dbReference>
<sequence>MLWNRVHGVNIAVRDLERWTKQYEEMLGVKGVPVAEEGFAFPGLTGTSFDLKGFNLNLISSDDPNTSVGRFLERKGDGFFLLSLRVDNVDKATQELREQGFPPLLEEPARGAGHLPVNFVHPREMAGVQIEIIEVPGQD</sequence>
<dbReference type="InterPro" id="IPR029068">
    <property type="entry name" value="Glyas_Bleomycin-R_OHBP_Dase"/>
</dbReference>
<proteinExistence type="predicted"/>
<gene>
    <name evidence="3" type="ORF">NOCA2270161</name>
</gene>
<organism evidence="3">
    <name type="scientific">metagenome</name>
    <dbReference type="NCBI Taxonomy" id="256318"/>
    <lineage>
        <taxon>unclassified sequences</taxon>
        <taxon>metagenomes</taxon>
    </lineage>
</organism>
<evidence type="ECO:0000256" key="1">
    <source>
        <dbReference type="ARBA" id="ARBA00022723"/>
    </source>
</evidence>
<dbReference type="InterPro" id="IPR037523">
    <property type="entry name" value="VOC_core"/>
</dbReference>
<dbReference type="PANTHER" id="PTHR43048">
    <property type="entry name" value="METHYLMALONYL-COA EPIMERASE"/>
    <property type="match status" value="1"/>
</dbReference>
<accession>A0A2P2C0L3</accession>
<reference evidence="3" key="1">
    <citation type="submission" date="2015-08" db="EMBL/GenBank/DDBJ databases">
        <authorList>
            <person name="Babu N.S."/>
            <person name="Beckwith C.J."/>
            <person name="Beseler K.G."/>
            <person name="Brison A."/>
            <person name="Carone J.V."/>
            <person name="Caskin T.P."/>
            <person name="Diamond M."/>
            <person name="Durham M.E."/>
            <person name="Foxe J.M."/>
            <person name="Go M."/>
            <person name="Henderson B.A."/>
            <person name="Jones I.B."/>
            <person name="McGettigan J.A."/>
            <person name="Micheletti S.J."/>
            <person name="Nasrallah M.E."/>
            <person name="Ortiz D."/>
            <person name="Piller C.R."/>
            <person name="Privatt S.R."/>
            <person name="Schneider S.L."/>
            <person name="Sharp S."/>
            <person name="Smith T.C."/>
            <person name="Stanton J.D."/>
            <person name="Ullery H.E."/>
            <person name="Wilson R.J."/>
            <person name="Serrano M.G."/>
            <person name="Buck G."/>
            <person name="Lee V."/>
            <person name="Wang Y."/>
            <person name="Carvalho R."/>
            <person name="Voegtly L."/>
            <person name="Shi R."/>
            <person name="Duckworth R."/>
            <person name="Johnson A."/>
            <person name="Loviza R."/>
            <person name="Walstead R."/>
            <person name="Shah Z."/>
            <person name="Kiflezghi M."/>
            <person name="Wade K."/>
            <person name="Ball S.L."/>
            <person name="Bradley K.W."/>
            <person name="Asai D.J."/>
            <person name="Bowman C.A."/>
            <person name="Russell D.A."/>
            <person name="Pope W.H."/>
            <person name="Jacobs-Sera D."/>
            <person name="Hendrix R.W."/>
            <person name="Hatfull G.F."/>
        </authorList>
    </citation>
    <scope>NUCLEOTIDE SEQUENCE</scope>
</reference>